<feature type="transmembrane region" description="Helical" evidence="1">
    <location>
        <begin position="91"/>
        <end position="110"/>
    </location>
</feature>
<proteinExistence type="predicted"/>
<organism evidence="2">
    <name type="scientific">viral metagenome</name>
    <dbReference type="NCBI Taxonomy" id="1070528"/>
    <lineage>
        <taxon>unclassified sequences</taxon>
        <taxon>metagenomes</taxon>
        <taxon>organismal metagenomes</taxon>
    </lineage>
</organism>
<evidence type="ECO:0000256" key="1">
    <source>
        <dbReference type="SAM" id="Phobius"/>
    </source>
</evidence>
<sequence length="237" mass="28753">MNDTIHFILCGILSKIIDDFYDEDIYKEYFPNVNIFFYFLSVIYVFYLFYFKNTNDNIFIFLFLIELGYIAFLFFKYIGWNDLSKIAEINLTLYDPFTLMALIQLPMFLLTFNRIIRKNYMLLLRLYIGSILFGIIQDIDNSLFGKYIFKNKYNQGVNKKKYKFAYRICLVFLFIIQRVFFNKFLKFINMKIDTNIFIISYLLTSVISLYIQIMLEEHKEHKIFIEKLNDSKNKILQ</sequence>
<feature type="transmembrane region" description="Helical" evidence="1">
    <location>
        <begin position="58"/>
        <end position="79"/>
    </location>
</feature>
<protein>
    <submittedName>
        <fullName evidence="2">Uncharacterized protein</fullName>
    </submittedName>
</protein>
<accession>A0A6C0E2H4</accession>
<keyword evidence="1" id="KW-1133">Transmembrane helix</keyword>
<keyword evidence="1" id="KW-0812">Transmembrane</keyword>
<feature type="transmembrane region" description="Helical" evidence="1">
    <location>
        <begin position="35"/>
        <end position="51"/>
    </location>
</feature>
<feature type="transmembrane region" description="Helical" evidence="1">
    <location>
        <begin position="164"/>
        <end position="181"/>
    </location>
</feature>
<evidence type="ECO:0000313" key="2">
    <source>
        <dbReference type="EMBL" id="QHT23357.1"/>
    </source>
</evidence>
<name>A0A6C0E2H4_9ZZZZ</name>
<reference evidence="2" key="1">
    <citation type="journal article" date="2020" name="Nature">
        <title>Giant virus diversity and host interactions through global metagenomics.</title>
        <authorList>
            <person name="Schulz F."/>
            <person name="Roux S."/>
            <person name="Paez-Espino D."/>
            <person name="Jungbluth S."/>
            <person name="Walsh D.A."/>
            <person name="Denef V.J."/>
            <person name="McMahon K.D."/>
            <person name="Konstantinidis K.T."/>
            <person name="Eloe-Fadrosh E.A."/>
            <person name="Kyrpides N.C."/>
            <person name="Woyke T."/>
        </authorList>
    </citation>
    <scope>NUCLEOTIDE SEQUENCE</scope>
    <source>
        <strain evidence="2">GVMAG-M-3300023179-116</strain>
    </source>
</reference>
<dbReference type="EMBL" id="MN739730">
    <property type="protein sequence ID" value="QHT23357.1"/>
    <property type="molecule type" value="Genomic_DNA"/>
</dbReference>
<dbReference type="AlphaFoldDB" id="A0A6C0E2H4"/>
<keyword evidence="1" id="KW-0472">Membrane</keyword>
<feature type="transmembrane region" description="Helical" evidence="1">
    <location>
        <begin position="193"/>
        <end position="213"/>
    </location>
</feature>